<dbReference type="PANTHER" id="PTHR30154:SF17">
    <property type="entry name" value="DNA-BINDING TRANSCRIPTIONAL ACTIVATOR DECR"/>
    <property type="match status" value="1"/>
</dbReference>
<dbReference type="KEGG" id="cate:C2869_21160"/>
<dbReference type="InterPro" id="IPR011008">
    <property type="entry name" value="Dimeric_a/b-barrel"/>
</dbReference>
<dbReference type="AlphaFoldDB" id="A0A2S0VX15"/>
<proteinExistence type="predicted"/>
<dbReference type="GO" id="GO:0043565">
    <property type="term" value="F:sequence-specific DNA binding"/>
    <property type="evidence" value="ECO:0007669"/>
    <property type="project" value="InterPro"/>
</dbReference>
<dbReference type="PROSITE" id="PS50956">
    <property type="entry name" value="HTH_ASNC_2"/>
    <property type="match status" value="1"/>
</dbReference>
<reference evidence="5 6" key="1">
    <citation type="submission" date="2018-01" db="EMBL/GenBank/DDBJ databases">
        <title>Genome sequence of a Cantenovulum-like bacteria.</title>
        <authorList>
            <person name="Tan W.R."/>
            <person name="Lau N.-S."/>
            <person name="Go F."/>
            <person name="Amirul A.-A.A."/>
        </authorList>
    </citation>
    <scope>NUCLEOTIDE SEQUENCE [LARGE SCALE GENOMIC DNA]</scope>
    <source>
        <strain evidence="5 6">CCB-QB4</strain>
    </source>
</reference>
<dbReference type="PRINTS" id="PR00033">
    <property type="entry name" value="HTHASNC"/>
</dbReference>
<dbReference type="SMART" id="SM00344">
    <property type="entry name" value="HTH_ASNC"/>
    <property type="match status" value="1"/>
</dbReference>
<keyword evidence="3" id="KW-0804">Transcription</keyword>
<evidence type="ECO:0000256" key="2">
    <source>
        <dbReference type="ARBA" id="ARBA00023125"/>
    </source>
</evidence>
<evidence type="ECO:0000259" key="4">
    <source>
        <dbReference type="PROSITE" id="PS50956"/>
    </source>
</evidence>
<dbReference type="InterPro" id="IPR011991">
    <property type="entry name" value="ArsR-like_HTH"/>
</dbReference>
<dbReference type="OrthoDB" id="166264at2"/>
<keyword evidence="1" id="KW-0805">Transcription regulation</keyword>
<keyword evidence="6" id="KW-1185">Reference proteome</keyword>
<evidence type="ECO:0000313" key="6">
    <source>
        <dbReference type="Proteomes" id="UP000244441"/>
    </source>
</evidence>
<dbReference type="SUPFAM" id="SSF54909">
    <property type="entry name" value="Dimeric alpha+beta barrel"/>
    <property type="match status" value="1"/>
</dbReference>
<dbReference type="GO" id="GO:0006355">
    <property type="term" value="P:regulation of DNA-templated transcription"/>
    <property type="evidence" value="ECO:0007669"/>
    <property type="project" value="UniProtKB-ARBA"/>
</dbReference>
<sequence>MLDDLDKTDRKILALLQQDGNLTAAEIADQIGLSQSPCWRRINRLQQQGYIANRVVLLDRHKVGLGVVAFVTIKLSSHGRNSLEEFELAIVGFPEVVECWTVSGAMDYILRVVTQDMDSYEFFLRHKLLKLAHIHEAQSHISMTEVKNTTQLPLQP</sequence>
<dbReference type="Pfam" id="PF01037">
    <property type="entry name" value="AsnC_trans_reg"/>
    <property type="match status" value="1"/>
</dbReference>
<dbReference type="Proteomes" id="UP000244441">
    <property type="component" value="Chromosome"/>
</dbReference>
<organism evidence="5 6">
    <name type="scientific">Saccharobesus litoralis</name>
    <dbReference type="NCBI Taxonomy" id="2172099"/>
    <lineage>
        <taxon>Bacteria</taxon>
        <taxon>Pseudomonadati</taxon>
        <taxon>Pseudomonadota</taxon>
        <taxon>Gammaproteobacteria</taxon>
        <taxon>Alteromonadales</taxon>
        <taxon>Alteromonadaceae</taxon>
        <taxon>Saccharobesus</taxon>
    </lineage>
</organism>
<dbReference type="GO" id="GO:0043200">
    <property type="term" value="P:response to amino acid"/>
    <property type="evidence" value="ECO:0007669"/>
    <property type="project" value="TreeGrafter"/>
</dbReference>
<dbReference type="GO" id="GO:0005829">
    <property type="term" value="C:cytosol"/>
    <property type="evidence" value="ECO:0007669"/>
    <property type="project" value="TreeGrafter"/>
</dbReference>
<dbReference type="InterPro" id="IPR019888">
    <property type="entry name" value="Tscrpt_reg_AsnC-like"/>
</dbReference>
<name>A0A2S0VX15_9ALTE</name>
<dbReference type="CDD" id="cd00090">
    <property type="entry name" value="HTH_ARSR"/>
    <property type="match status" value="1"/>
</dbReference>
<dbReference type="Pfam" id="PF13412">
    <property type="entry name" value="HTH_24"/>
    <property type="match status" value="1"/>
</dbReference>
<dbReference type="InterPro" id="IPR036390">
    <property type="entry name" value="WH_DNA-bd_sf"/>
</dbReference>
<dbReference type="EMBL" id="CP026604">
    <property type="protein sequence ID" value="AWB68751.1"/>
    <property type="molecule type" value="Genomic_DNA"/>
</dbReference>
<dbReference type="PANTHER" id="PTHR30154">
    <property type="entry name" value="LEUCINE-RESPONSIVE REGULATORY PROTEIN"/>
    <property type="match status" value="1"/>
</dbReference>
<gene>
    <name evidence="5" type="ORF">C2869_21160</name>
</gene>
<evidence type="ECO:0000313" key="5">
    <source>
        <dbReference type="EMBL" id="AWB68751.1"/>
    </source>
</evidence>
<dbReference type="InterPro" id="IPR000485">
    <property type="entry name" value="AsnC-type_HTH_dom"/>
</dbReference>
<dbReference type="PROSITE" id="PS00519">
    <property type="entry name" value="HTH_ASNC_1"/>
    <property type="match status" value="1"/>
</dbReference>
<dbReference type="RefSeq" id="WP_108604803.1">
    <property type="nucleotide sequence ID" value="NZ_CP026604.1"/>
</dbReference>
<feature type="domain" description="HTH asnC-type" evidence="4">
    <location>
        <begin position="5"/>
        <end position="66"/>
    </location>
</feature>
<dbReference type="InterPro" id="IPR036388">
    <property type="entry name" value="WH-like_DNA-bd_sf"/>
</dbReference>
<dbReference type="Gene3D" id="3.30.70.920">
    <property type="match status" value="1"/>
</dbReference>
<protein>
    <submittedName>
        <fullName evidence="5">AsnC family transcriptional regulator</fullName>
    </submittedName>
</protein>
<dbReference type="SUPFAM" id="SSF46785">
    <property type="entry name" value="Winged helix' DNA-binding domain"/>
    <property type="match status" value="1"/>
</dbReference>
<dbReference type="Gene3D" id="1.10.10.10">
    <property type="entry name" value="Winged helix-like DNA-binding domain superfamily/Winged helix DNA-binding domain"/>
    <property type="match status" value="1"/>
</dbReference>
<accession>A0A2S0VX15</accession>
<dbReference type="InterPro" id="IPR019887">
    <property type="entry name" value="Tscrpt_reg_AsnC/Lrp_C"/>
</dbReference>
<evidence type="ECO:0000256" key="1">
    <source>
        <dbReference type="ARBA" id="ARBA00023015"/>
    </source>
</evidence>
<keyword evidence="2" id="KW-0238">DNA-binding</keyword>
<evidence type="ECO:0000256" key="3">
    <source>
        <dbReference type="ARBA" id="ARBA00023163"/>
    </source>
</evidence>
<dbReference type="InterPro" id="IPR019885">
    <property type="entry name" value="Tscrpt_reg_HTH_AsnC-type_CS"/>
</dbReference>